<evidence type="ECO:0000256" key="1">
    <source>
        <dbReference type="SAM" id="SignalP"/>
    </source>
</evidence>
<dbReference type="EMBL" id="JAAXOM010000007">
    <property type="protein sequence ID" value="NKX90602.1"/>
    <property type="molecule type" value="Genomic_DNA"/>
</dbReference>
<keyword evidence="1" id="KW-0732">Signal</keyword>
<dbReference type="Proteomes" id="UP000572007">
    <property type="component" value="Unassembled WGS sequence"/>
</dbReference>
<name>A0A846WAY0_9NOCA</name>
<reference evidence="2 3" key="1">
    <citation type="submission" date="2020-04" db="EMBL/GenBank/DDBJ databases">
        <title>MicrobeNet Type strains.</title>
        <authorList>
            <person name="Nicholson A.C."/>
        </authorList>
    </citation>
    <scope>NUCLEOTIDE SEQUENCE [LARGE SCALE GENOMIC DNA]</scope>
    <source>
        <strain evidence="2 3">DSM 44960</strain>
    </source>
</reference>
<sequence length="124" mass="11968">MKRVLASAGVVAAIMAAGPGIAAAGAAVAPVAGPAVGSTEDFPGAALLQALGLGSSQPCDGIMLDTCVPTGPASAQQAIAQPVADSGSGLLNQDINSMVGYALLWLGNGSSEPCVSFGPNCAWE</sequence>
<comment type="caution">
    <text evidence="2">The sequence shown here is derived from an EMBL/GenBank/DDBJ whole genome shotgun (WGS) entry which is preliminary data.</text>
</comment>
<organism evidence="2 3">
    <name type="scientific">Nocardia coubleae</name>
    <dbReference type="NCBI Taxonomy" id="356147"/>
    <lineage>
        <taxon>Bacteria</taxon>
        <taxon>Bacillati</taxon>
        <taxon>Actinomycetota</taxon>
        <taxon>Actinomycetes</taxon>
        <taxon>Mycobacteriales</taxon>
        <taxon>Nocardiaceae</taxon>
        <taxon>Nocardia</taxon>
    </lineage>
</organism>
<accession>A0A846WAY0</accession>
<evidence type="ECO:0008006" key="4">
    <source>
        <dbReference type="Google" id="ProtNLM"/>
    </source>
</evidence>
<evidence type="ECO:0000313" key="3">
    <source>
        <dbReference type="Proteomes" id="UP000572007"/>
    </source>
</evidence>
<protein>
    <recommendedName>
        <fullName evidence="4">Secreted protein</fullName>
    </recommendedName>
</protein>
<proteinExistence type="predicted"/>
<keyword evidence="3" id="KW-1185">Reference proteome</keyword>
<dbReference type="RefSeq" id="WP_157104974.1">
    <property type="nucleotide sequence ID" value="NZ_JAAXOM010000007.1"/>
</dbReference>
<feature type="chain" id="PRO_5033001259" description="Secreted protein" evidence="1">
    <location>
        <begin position="23"/>
        <end position="124"/>
    </location>
</feature>
<feature type="signal peptide" evidence="1">
    <location>
        <begin position="1"/>
        <end position="22"/>
    </location>
</feature>
<dbReference type="AlphaFoldDB" id="A0A846WAY0"/>
<evidence type="ECO:0000313" key="2">
    <source>
        <dbReference type="EMBL" id="NKX90602.1"/>
    </source>
</evidence>
<gene>
    <name evidence="2" type="ORF">HGA10_25275</name>
</gene>